<evidence type="ECO:0000313" key="2">
    <source>
        <dbReference type="EMBL" id="PHO16811.1"/>
    </source>
</evidence>
<reference evidence="2 3" key="1">
    <citation type="submission" date="2017-09" db="EMBL/GenBank/DDBJ databases">
        <title>Arcobacter canalis sp. nov., a new species isolated from a water canal contaminated with urban sewage.</title>
        <authorList>
            <person name="Perez-Cataluna A."/>
            <person name="Salas-Masso N."/>
            <person name="Figueras M.J."/>
        </authorList>
    </citation>
    <scope>NUCLEOTIDE SEQUENCE [LARGE SCALE GENOMIC DNA]</scope>
    <source>
        <strain evidence="2 3">F98-3</strain>
    </source>
</reference>
<dbReference type="EMBL" id="NXFY01000058">
    <property type="protein sequence ID" value="PHO16811.1"/>
    <property type="molecule type" value="Genomic_DNA"/>
</dbReference>
<comment type="caution">
    <text evidence="2">The sequence shown here is derived from an EMBL/GenBank/DDBJ whole genome shotgun (WGS) entry which is preliminary data.</text>
</comment>
<name>A0A2G1DE90_9BACT</name>
<dbReference type="AlphaFoldDB" id="A0A2G1DE90"/>
<gene>
    <name evidence="2" type="ORF">CPU12_13715</name>
</gene>
<dbReference type="Proteomes" id="UP000221222">
    <property type="component" value="Unassembled WGS sequence"/>
</dbReference>
<evidence type="ECO:0000256" key="1">
    <source>
        <dbReference type="SAM" id="MobiDB-lite"/>
    </source>
</evidence>
<accession>A0A2G1DE90</accession>
<proteinExistence type="predicted"/>
<protein>
    <submittedName>
        <fullName evidence="2">Uncharacterized protein</fullName>
    </submittedName>
</protein>
<keyword evidence="3" id="KW-1185">Reference proteome</keyword>
<sequence length="110" mass="11846">MTRLQNTASPTYAITPMTTGRPSLSVGTEQVTLSGYLPDGRGRQWTYDIPRPTWSIAPSVTAEATPDGPAASAALTVSRKSLAVSAGYEVAQGYHGWMVGLTWTPYKVQW</sequence>
<evidence type="ECO:0000313" key="3">
    <source>
        <dbReference type="Proteomes" id="UP000221222"/>
    </source>
</evidence>
<feature type="region of interest" description="Disordered" evidence="1">
    <location>
        <begin position="1"/>
        <end position="25"/>
    </location>
</feature>
<organism evidence="2 3">
    <name type="scientific">Malaciobacter molluscorum LMG 25693</name>
    <dbReference type="NCBI Taxonomy" id="870501"/>
    <lineage>
        <taxon>Bacteria</taxon>
        <taxon>Pseudomonadati</taxon>
        <taxon>Campylobacterota</taxon>
        <taxon>Epsilonproteobacteria</taxon>
        <taxon>Campylobacterales</taxon>
        <taxon>Arcobacteraceae</taxon>
        <taxon>Malaciobacter</taxon>
    </lineage>
</organism>